<evidence type="ECO:0000313" key="2">
    <source>
        <dbReference type="EMBL" id="MCP2257825.1"/>
    </source>
</evidence>
<dbReference type="InterPro" id="IPR029063">
    <property type="entry name" value="SAM-dependent_MTases_sf"/>
</dbReference>
<sequence length="198" mass="20568">MGGPGHVRTFDRIAPVYDERYGASCAPAHDLAIAAVADSKTPPGAVLDVGCGTGRLLARLAARWPDTRLAGVDPAPRMAAVAARQVPAAVVSVGAAEALPIEDAGVDVVVSTTSFGHWADQRAGLREVARVLRPGGVCVVVEHVPPGPLRRLSLWLARRLPRLRHADAMAALMSEAGLRPARCGPSGGYLVAVATRPD</sequence>
<dbReference type="CDD" id="cd02440">
    <property type="entry name" value="AdoMet_MTases"/>
    <property type="match status" value="1"/>
</dbReference>
<dbReference type="Proteomes" id="UP001205311">
    <property type="component" value="Unassembled WGS sequence"/>
</dbReference>
<dbReference type="SUPFAM" id="SSF53335">
    <property type="entry name" value="S-adenosyl-L-methionine-dependent methyltransferases"/>
    <property type="match status" value="1"/>
</dbReference>
<keyword evidence="2" id="KW-0808">Transferase</keyword>
<reference evidence="2 3" key="1">
    <citation type="submission" date="2022-06" db="EMBL/GenBank/DDBJ databases">
        <title>Genomic Encyclopedia of Archaeal and Bacterial Type Strains, Phase II (KMG-II): from individual species to whole genera.</title>
        <authorList>
            <person name="Goeker M."/>
        </authorList>
    </citation>
    <scope>NUCLEOTIDE SEQUENCE [LARGE SCALE GENOMIC DNA]</scope>
    <source>
        <strain evidence="2 3">DSM 40477</strain>
    </source>
</reference>
<gene>
    <name evidence="2" type="ORF">LX15_001511</name>
</gene>
<keyword evidence="3" id="KW-1185">Reference proteome</keyword>
<name>A0ABT1HQV0_STRSD</name>
<evidence type="ECO:0000259" key="1">
    <source>
        <dbReference type="Pfam" id="PF08241"/>
    </source>
</evidence>
<dbReference type="PANTHER" id="PTHR42912">
    <property type="entry name" value="METHYLTRANSFERASE"/>
    <property type="match status" value="1"/>
</dbReference>
<proteinExistence type="predicted"/>
<protein>
    <submittedName>
        <fullName evidence="2">Methyltransferase domain-containing protein</fullName>
    </submittedName>
</protein>
<dbReference type="Gene3D" id="3.40.50.150">
    <property type="entry name" value="Vaccinia Virus protein VP39"/>
    <property type="match status" value="1"/>
</dbReference>
<organism evidence="2 3">
    <name type="scientific">Streptoalloteichus tenebrarius (strain ATCC 17920 / DSM 40477 / JCM 4838 / CBS 697.72 / NBRC 16177 / NCIMB 11028 / NRRL B-12390 / A12253. 1 / ISP 5477)</name>
    <name type="common">Streptomyces tenebrarius</name>
    <dbReference type="NCBI Taxonomy" id="1933"/>
    <lineage>
        <taxon>Bacteria</taxon>
        <taxon>Bacillati</taxon>
        <taxon>Actinomycetota</taxon>
        <taxon>Actinomycetes</taxon>
        <taxon>Pseudonocardiales</taxon>
        <taxon>Pseudonocardiaceae</taxon>
        <taxon>Streptoalloteichus</taxon>
    </lineage>
</organism>
<dbReference type="EMBL" id="JAMTCP010000005">
    <property type="protein sequence ID" value="MCP2257825.1"/>
    <property type="molecule type" value="Genomic_DNA"/>
</dbReference>
<dbReference type="GO" id="GO:0008168">
    <property type="term" value="F:methyltransferase activity"/>
    <property type="evidence" value="ECO:0007669"/>
    <property type="project" value="UniProtKB-KW"/>
</dbReference>
<dbReference type="Pfam" id="PF08241">
    <property type="entry name" value="Methyltransf_11"/>
    <property type="match status" value="1"/>
</dbReference>
<feature type="domain" description="Methyltransferase type 11" evidence="1">
    <location>
        <begin position="47"/>
        <end position="140"/>
    </location>
</feature>
<dbReference type="GO" id="GO:0032259">
    <property type="term" value="P:methylation"/>
    <property type="evidence" value="ECO:0007669"/>
    <property type="project" value="UniProtKB-KW"/>
</dbReference>
<comment type="caution">
    <text evidence="2">The sequence shown here is derived from an EMBL/GenBank/DDBJ whole genome shotgun (WGS) entry which is preliminary data.</text>
</comment>
<dbReference type="InterPro" id="IPR013216">
    <property type="entry name" value="Methyltransf_11"/>
</dbReference>
<keyword evidence="2" id="KW-0489">Methyltransferase</keyword>
<evidence type="ECO:0000313" key="3">
    <source>
        <dbReference type="Proteomes" id="UP001205311"/>
    </source>
</evidence>
<dbReference type="RefSeq" id="WP_253668769.1">
    <property type="nucleotide sequence ID" value="NZ_JAMTCP010000005.1"/>
</dbReference>
<accession>A0ABT1HQV0</accession>
<dbReference type="PANTHER" id="PTHR42912:SF80">
    <property type="entry name" value="METHYLTRANSFERASE DOMAIN-CONTAINING PROTEIN"/>
    <property type="match status" value="1"/>
</dbReference>
<dbReference type="InterPro" id="IPR050508">
    <property type="entry name" value="Methyltransf_Superfamily"/>
</dbReference>